<comment type="similarity">
    <text evidence="3 10">Belongs to the carbamoyltransferase HypF family.</text>
</comment>
<dbReference type="PROSITE" id="PS51163">
    <property type="entry name" value="YRDC"/>
    <property type="match status" value="1"/>
</dbReference>
<evidence type="ECO:0000256" key="7">
    <source>
        <dbReference type="ARBA" id="ARBA00022833"/>
    </source>
</evidence>
<dbReference type="PANTHER" id="PTHR42959:SF1">
    <property type="entry name" value="CARBAMOYLTRANSFERASE HYPF"/>
    <property type="match status" value="1"/>
</dbReference>
<feature type="domain" description="YrdC-like" evidence="13">
    <location>
        <begin position="199"/>
        <end position="384"/>
    </location>
</feature>
<evidence type="ECO:0000256" key="1">
    <source>
        <dbReference type="ARBA" id="ARBA00004711"/>
    </source>
</evidence>
<dbReference type="InterPro" id="IPR055128">
    <property type="entry name" value="HypF_C_2"/>
</dbReference>
<evidence type="ECO:0000256" key="11">
    <source>
        <dbReference type="PROSITE-ProRule" id="PRU00520"/>
    </source>
</evidence>
<keyword evidence="6" id="KW-0863">Zinc-finger</keyword>
<proteinExistence type="inferred from homology"/>
<dbReference type="SUPFAM" id="SSF54975">
    <property type="entry name" value="Acylphosphatase/BLUF domain-like"/>
    <property type="match status" value="1"/>
</dbReference>
<evidence type="ECO:0000256" key="5">
    <source>
        <dbReference type="ARBA" id="ARBA00022723"/>
    </source>
</evidence>
<dbReference type="Gene3D" id="3.90.870.50">
    <property type="match status" value="1"/>
</dbReference>
<comment type="catalytic activity">
    <reaction evidence="8 11">
        <text>an acyl phosphate + H2O = a carboxylate + phosphate + H(+)</text>
        <dbReference type="Rhea" id="RHEA:14965"/>
        <dbReference type="ChEBI" id="CHEBI:15377"/>
        <dbReference type="ChEBI" id="CHEBI:15378"/>
        <dbReference type="ChEBI" id="CHEBI:29067"/>
        <dbReference type="ChEBI" id="CHEBI:43474"/>
        <dbReference type="ChEBI" id="CHEBI:59918"/>
        <dbReference type="EC" id="3.6.1.7"/>
    </reaction>
</comment>
<evidence type="ECO:0000256" key="4">
    <source>
        <dbReference type="ARBA" id="ARBA00022598"/>
    </source>
</evidence>
<dbReference type="GO" id="GO:0003725">
    <property type="term" value="F:double-stranded RNA binding"/>
    <property type="evidence" value="ECO:0007669"/>
    <property type="project" value="InterPro"/>
</dbReference>
<accession>A0A937FHX5</accession>
<evidence type="ECO:0000256" key="10">
    <source>
        <dbReference type="PIRNR" id="PIRNR006256"/>
    </source>
</evidence>
<dbReference type="Gene3D" id="3.30.110.120">
    <property type="match status" value="1"/>
</dbReference>
<dbReference type="PROSITE" id="PS51160">
    <property type="entry name" value="ACYLPHOSPHATASE_3"/>
    <property type="match status" value="1"/>
</dbReference>
<dbReference type="Proteomes" id="UP000623681">
    <property type="component" value="Unassembled WGS sequence"/>
</dbReference>
<dbReference type="Pfam" id="PF00708">
    <property type="entry name" value="Acylphosphatase"/>
    <property type="match status" value="1"/>
</dbReference>
<feature type="domain" description="Acylphosphatase-like" evidence="12">
    <location>
        <begin position="3"/>
        <end position="89"/>
    </location>
</feature>
<dbReference type="GO" id="GO:0051604">
    <property type="term" value="P:protein maturation"/>
    <property type="evidence" value="ECO:0007669"/>
    <property type="project" value="TreeGrafter"/>
</dbReference>
<dbReference type="PROSITE" id="PS00150">
    <property type="entry name" value="ACYLPHOSPHATASE_1"/>
    <property type="match status" value="1"/>
</dbReference>
<keyword evidence="15" id="KW-1185">Reference proteome</keyword>
<feature type="active site" evidence="11">
    <location>
        <position position="36"/>
    </location>
</feature>
<dbReference type="InterPro" id="IPR051060">
    <property type="entry name" value="Carbamoyltrans_HypF-like"/>
</dbReference>
<organism evidence="14 15">
    <name type="scientific">Clostridium paridis</name>
    <dbReference type="NCBI Taxonomy" id="2803863"/>
    <lineage>
        <taxon>Bacteria</taxon>
        <taxon>Bacillati</taxon>
        <taxon>Bacillota</taxon>
        <taxon>Clostridia</taxon>
        <taxon>Eubacteriales</taxon>
        <taxon>Clostridiaceae</taxon>
        <taxon>Clostridium</taxon>
    </lineage>
</organism>
<dbReference type="Pfam" id="PF07503">
    <property type="entry name" value="zf-HYPF"/>
    <property type="match status" value="2"/>
</dbReference>
<comment type="similarity">
    <text evidence="2">Belongs to the acylphosphatase family.</text>
</comment>
<comment type="pathway">
    <text evidence="1">Protein modification; [NiFe] hydrogenase maturation.</text>
</comment>
<dbReference type="RefSeq" id="WP_202767118.1">
    <property type="nucleotide sequence ID" value="NZ_JAESWA010000022.1"/>
</dbReference>
<comment type="catalytic activity">
    <reaction evidence="9">
        <text>C-terminal L-cysteinyl-[HypE protein] + carbamoyl phosphate + ATP + H2O = C-terminal S-carboxamide-L-cysteinyl-[HypE protein] + AMP + phosphate + diphosphate + H(+)</text>
        <dbReference type="Rhea" id="RHEA:55636"/>
        <dbReference type="Rhea" id="RHEA-COMP:14247"/>
        <dbReference type="Rhea" id="RHEA-COMP:14392"/>
        <dbReference type="ChEBI" id="CHEBI:15377"/>
        <dbReference type="ChEBI" id="CHEBI:15378"/>
        <dbReference type="ChEBI" id="CHEBI:30616"/>
        <dbReference type="ChEBI" id="CHEBI:33019"/>
        <dbReference type="ChEBI" id="CHEBI:43474"/>
        <dbReference type="ChEBI" id="CHEBI:58228"/>
        <dbReference type="ChEBI" id="CHEBI:76913"/>
        <dbReference type="ChEBI" id="CHEBI:139126"/>
        <dbReference type="ChEBI" id="CHEBI:456215"/>
    </reaction>
</comment>
<dbReference type="InterPro" id="IPR017945">
    <property type="entry name" value="DHBP_synth_RibB-like_a/b_dom"/>
</dbReference>
<comment type="caution">
    <text evidence="14">The sequence shown here is derived from an EMBL/GenBank/DDBJ whole genome shotgun (WGS) entry which is preliminary data.</text>
</comment>
<keyword evidence="11" id="KW-0378">Hydrolase</keyword>
<dbReference type="Pfam" id="PF17788">
    <property type="entry name" value="HypF_C"/>
    <property type="match status" value="1"/>
</dbReference>
<dbReference type="GO" id="GO:0003998">
    <property type="term" value="F:acylphosphatase activity"/>
    <property type="evidence" value="ECO:0007669"/>
    <property type="project" value="UniProtKB-EC"/>
</dbReference>
<evidence type="ECO:0000256" key="2">
    <source>
        <dbReference type="ARBA" id="ARBA00005614"/>
    </source>
</evidence>
<dbReference type="PANTHER" id="PTHR42959">
    <property type="entry name" value="CARBAMOYLTRANSFERASE"/>
    <property type="match status" value="1"/>
</dbReference>
<evidence type="ECO:0000259" key="12">
    <source>
        <dbReference type="PROSITE" id="PS51160"/>
    </source>
</evidence>
<dbReference type="InterPro" id="IPR004421">
    <property type="entry name" value="Carbamoyltransferase_HypF"/>
</dbReference>
<dbReference type="GO" id="GO:0016874">
    <property type="term" value="F:ligase activity"/>
    <property type="evidence" value="ECO:0007669"/>
    <property type="project" value="UniProtKB-UniRule"/>
</dbReference>
<dbReference type="Pfam" id="PF22521">
    <property type="entry name" value="HypF_C_2"/>
    <property type="match status" value="1"/>
</dbReference>
<dbReference type="FunFam" id="3.30.420.40:FF:000124">
    <property type="entry name" value="Carbamoyltransferase HypF"/>
    <property type="match status" value="1"/>
</dbReference>
<evidence type="ECO:0000256" key="8">
    <source>
        <dbReference type="ARBA" id="ARBA00047645"/>
    </source>
</evidence>
<dbReference type="NCBIfam" id="TIGR00143">
    <property type="entry name" value="hypF"/>
    <property type="match status" value="1"/>
</dbReference>
<evidence type="ECO:0000256" key="3">
    <source>
        <dbReference type="ARBA" id="ARBA00008097"/>
    </source>
</evidence>
<protein>
    <recommendedName>
        <fullName evidence="10">Carbamoyltransferase</fullName>
        <ecNumber evidence="10">6.2.-.-</ecNumber>
    </recommendedName>
</protein>
<dbReference type="AlphaFoldDB" id="A0A937FHX5"/>
<evidence type="ECO:0000313" key="15">
    <source>
        <dbReference type="Proteomes" id="UP000623681"/>
    </source>
</evidence>
<dbReference type="InterPro" id="IPR017968">
    <property type="entry name" value="Acylphosphatase_CS"/>
</dbReference>
<evidence type="ECO:0000256" key="6">
    <source>
        <dbReference type="ARBA" id="ARBA00022771"/>
    </source>
</evidence>
<dbReference type="InterPro" id="IPR041440">
    <property type="entry name" value="HypF_C"/>
</dbReference>
<dbReference type="Pfam" id="PF01300">
    <property type="entry name" value="Sua5_yciO_yrdC"/>
    <property type="match status" value="1"/>
</dbReference>
<keyword evidence="4" id="KW-0436">Ligase</keyword>
<evidence type="ECO:0000259" key="13">
    <source>
        <dbReference type="PROSITE" id="PS51163"/>
    </source>
</evidence>
<evidence type="ECO:0000256" key="9">
    <source>
        <dbReference type="ARBA" id="ARBA00048220"/>
    </source>
</evidence>
<reference evidence="14" key="1">
    <citation type="submission" date="2021-01" db="EMBL/GenBank/DDBJ databases">
        <title>Genome public.</title>
        <authorList>
            <person name="Liu C."/>
            <person name="Sun Q."/>
        </authorList>
    </citation>
    <scope>NUCLEOTIDE SEQUENCE</scope>
    <source>
        <strain evidence="14">YIM B02565</strain>
    </source>
</reference>
<dbReference type="GO" id="GO:0016743">
    <property type="term" value="F:carboxyl- or carbamoyltransferase activity"/>
    <property type="evidence" value="ECO:0007669"/>
    <property type="project" value="UniProtKB-UniRule"/>
</dbReference>
<dbReference type="InterPro" id="IPR036046">
    <property type="entry name" value="Acylphosphatase-like_dom_sf"/>
</dbReference>
<dbReference type="InterPro" id="IPR011125">
    <property type="entry name" value="Znf_HypF"/>
</dbReference>
<dbReference type="InterPro" id="IPR001792">
    <property type="entry name" value="Acylphosphatase-like_dom"/>
</dbReference>
<dbReference type="SUPFAM" id="SSF55821">
    <property type="entry name" value="YrdC/RibB"/>
    <property type="match status" value="1"/>
</dbReference>
<gene>
    <name evidence="14" type="primary">hypF</name>
    <name evidence="14" type="ORF">JK634_07945</name>
</gene>
<keyword evidence="5" id="KW-0479">Metal-binding</keyword>
<feature type="active site" evidence="11">
    <location>
        <position position="18"/>
    </location>
</feature>
<keyword evidence="7" id="KW-0862">Zinc</keyword>
<dbReference type="EMBL" id="JAESWA010000022">
    <property type="protein sequence ID" value="MBL4931731.1"/>
    <property type="molecule type" value="Genomic_DNA"/>
</dbReference>
<sequence length="762" mass="87057">MQRFYIVVKGRVQGVGFRPYIYRLANEFNLKGWVKNSSQGVLIDIQGDKNLINAFLENLEKEKPQISSIEEIILEERLPNNYHTFEIKESIEEVSKVTFIPPDIAICNKCIEDIKNPRNRRYKYPFTNCTNCGPRFSIIKKIPYDRNSTTMKKFKMCRSCEIEYKNPIDRRFHAEPNGCGECGPKLWVTDSEGKVVNNVDPIEFTKMKLKEGKIFAIKGIGGFHLVCDAKDKSAIKNLRDRKRRPNKPLAIMFRDIYTAKKYCNINKTEEEVLTGDKKPIVILSKIIGENIPKEIAPNQKTLGVMLPYTPVHELLFDEDLEALVMTSGNISGMPIEYKNENAIDNLKDIVDYFLLNNRDIFISIDDSIVKILENQIMLLRSGRGYVPIPYKRVSNREILALGSNMKNTFCISKEGYLYLSQHNGDIENLESYDNYEKNLEHFKNIFSFNPKFLAYDSHPDFTINKHADRYDISKIKVQHHHAHIASCMGENKIEGKVIGIAFDGTGYGLDGNLWGGEFMICNLEKFTRAAHMKYRAMPGGEMAVKEPWRMGVSYIYGAYKELNKEEEGLRIIRGLYGDKGEFIADLIKADINCPQTSSIGRLFDAIASIIEINHISTYEGQAACELEALIEYTHSESYSFKMVKNGNYIIDINEAILGIVHDKSKGVSAKVISQKFHNTVVKITVDMCVLLRSEYRLNRVMLSGGVFQNGYILLNIIKKLKTYDFEVYSNKLIPINDEGISFGELIIANSIINMQRQGEDNA</sequence>
<dbReference type="InterPro" id="IPR006070">
    <property type="entry name" value="Sua5-like_dom"/>
</dbReference>
<name>A0A937FHX5_9CLOT</name>
<dbReference type="Gene3D" id="3.30.420.360">
    <property type="match status" value="1"/>
</dbReference>
<dbReference type="PIRSF" id="PIRSF006256">
    <property type="entry name" value="CMPcnvr_hdrg_mat"/>
    <property type="match status" value="1"/>
</dbReference>
<dbReference type="Gene3D" id="3.30.420.40">
    <property type="match status" value="1"/>
</dbReference>
<dbReference type="EC" id="6.2.-.-" evidence="10"/>
<evidence type="ECO:0000313" key="14">
    <source>
        <dbReference type="EMBL" id="MBL4931731.1"/>
    </source>
</evidence>
<dbReference type="GO" id="GO:0008270">
    <property type="term" value="F:zinc ion binding"/>
    <property type="evidence" value="ECO:0007669"/>
    <property type="project" value="UniProtKB-KW"/>
</dbReference>